<evidence type="ECO:0000259" key="8">
    <source>
        <dbReference type="PROSITE" id="PS50928"/>
    </source>
</evidence>
<dbReference type="PANTHER" id="PTHR30406">
    <property type="entry name" value="SULFATE TRANSPORT SYSTEM PERMEASE PROTEIN"/>
    <property type="match status" value="1"/>
</dbReference>
<dbReference type="Pfam" id="PF00528">
    <property type="entry name" value="BPD_transp_1"/>
    <property type="match status" value="1"/>
</dbReference>
<keyword evidence="3 7" id="KW-0812">Transmembrane</keyword>
<evidence type="ECO:0000256" key="4">
    <source>
        <dbReference type="ARBA" id="ARBA00022989"/>
    </source>
</evidence>
<geneLocation type="plastid" evidence="9"/>
<evidence type="ECO:0000256" key="7">
    <source>
        <dbReference type="SAM" id="Phobius"/>
    </source>
</evidence>
<feature type="transmembrane region" description="Helical" evidence="7">
    <location>
        <begin position="46"/>
        <end position="71"/>
    </location>
</feature>
<dbReference type="NCBIfam" id="TIGR00969">
    <property type="entry name" value="3a0106s02"/>
    <property type="match status" value="1"/>
</dbReference>
<dbReference type="NCBIfam" id="TIGR02139">
    <property type="entry name" value="permease_CysT"/>
    <property type="match status" value="1"/>
</dbReference>
<dbReference type="GO" id="GO:0042170">
    <property type="term" value="C:plastid membrane"/>
    <property type="evidence" value="ECO:0007669"/>
    <property type="project" value="UniProtKB-SubCell"/>
</dbReference>
<feature type="transmembrane region" description="Helical" evidence="7">
    <location>
        <begin position="124"/>
        <end position="143"/>
    </location>
</feature>
<feature type="transmembrane region" description="Helical" evidence="7">
    <location>
        <begin position="5"/>
        <end position="26"/>
    </location>
</feature>
<comment type="subcellular location">
    <subcellularLocation>
        <location evidence="1">Plastid membrane</location>
        <topology evidence="1">Multi-pass membrane protein</topology>
    </subcellularLocation>
</comment>
<evidence type="ECO:0000256" key="2">
    <source>
        <dbReference type="ARBA" id="ARBA00022448"/>
    </source>
</evidence>
<accession>A0A9Y1I4A3</accession>
<name>A0A9Y1I4A3_9RHOD</name>
<dbReference type="EMBL" id="OP616817">
    <property type="protein sequence ID" value="WDB00040.1"/>
    <property type="molecule type" value="Genomic_DNA"/>
</dbReference>
<dbReference type="SUPFAM" id="SSF161098">
    <property type="entry name" value="MetI-like"/>
    <property type="match status" value="1"/>
</dbReference>
<feature type="transmembrane region" description="Helical" evidence="7">
    <location>
        <begin position="173"/>
        <end position="194"/>
    </location>
</feature>
<dbReference type="InterPro" id="IPR011865">
    <property type="entry name" value="CysT_permease"/>
</dbReference>
<reference evidence="9" key="1">
    <citation type="journal article" date="2023" name="J. Phycol.">
        <title>Revised classification of the Cyanidiophyceae based on plastid genome data with descriptions of the Cavernulicolales ord. nov. and Galdieriales ord. nov. (Rhodophyta).</title>
        <authorList>
            <person name="Park S.I."/>
            <person name="Cho C.H."/>
            <person name="Ciniglia C."/>
            <person name="Huang T.Y."/>
            <person name="Liu S.L."/>
            <person name="Bustamante D.E."/>
            <person name="Calderon M.S."/>
            <person name="Mansilla A."/>
            <person name="McDermott T."/>
            <person name="Andersen R.A."/>
            <person name="Yoon H.S."/>
        </authorList>
    </citation>
    <scope>NUCLEOTIDE SEQUENCE</scope>
</reference>
<feature type="transmembrane region" description="Helical" evidence="7">
    <location>
        <begin position="83"/>
        <end position="104"/>
    </location>
</feature>
<dbReference type="InterPro" id="IPR000515">
    <property type="entry name" value="MetI-like"/>
</dbReference>
<keyword evidence="2" id="KW-0813">Transport</keyword>
<evidence type="ECO:0000256" key="1">
    <source>
        <dbReference type="ARBA" id="ARBA00004446"/>
    </source>
</evidence>
<proteinExistence type="predicted"/>
<keyword evidence="9" id="KW-0934">Plastid</keyword>
<gene>
    <name evidence="9" type="primary">cysT</name>
    <name evidence="9" type="ORF">CspTHAL103_115</name>
</gene>
<dbReference type="PANTHER" id="PTHR30406:SF8">
    <property type="entry name" value="SULFATE TRANSPORT SYSTEM PERMEASE PROTEIN CYST"/>
    <property type="match status" value="1"/>
</dbReference>
<keyword evidence="6 7" id="KW-0472">Membrane</keyword>
<evidence type="ECO:0000313" key="9">
    <source>
        <dbReference type="EMBL" id="WDB00040.1"/>
    </source>
</evidence>
<dbReference type="CDD" id="cd06261">
    <property type="entry name" value="TM_PBP2"/>
    <property type="match status" value="1"/>
</dbReference>
<evidence type="ECO:0000256" key="3">
    <source>
        <dbReference type="ARBA" id="ARBA00022692"/>
    </source>
</evidence>
<dbReference type="GO" id="GO:0015419">
    <property type="term" value="F:ABC-type sulfate transporter activity"/>
    <property type="evidence" value="ECO:0007669"/>
    <property type="project" value="InterPro"/>
</dbReference>
<dbReference type="GO" id="GO:0005886">
    <property type="term" value="C:plasma membrane"/>
    <property type="evidence" value="ECO:0007669"/>
    <property type="project" value="InterPro"/>
</dbReference>
<sequence>MNKSLIYLCFYLVVILILPIGSLISYNTNLSISKLIHIIKEPIAIYAYKTTTITAITATLISLLFGYLVAWTFSRYDFPYKQWFNFCINLSFATPSSVIGLSLVDIYHKNSYIGKILNQFNIKITFNNLGIIIAMIFVSYPIVIRNIEPTIQQIEKSLEEASWSLGASKKQTFTYILIPLIIPSLISSAALSLARSFGEYGAIIMISSNIPYKDLTCSVLIAQNLEQYDYQKASIISIVIITISLLILIIANFLRYLIQQNEY</sequence>
<protein>
    <submittedName>
        <fullName evidence="9">Sulfate transport system permease protein</fullName>
    </submittedName>
</protein>
<dbReference type="PROSITE" id="PS50928">
    <property type="entry name" value="ABC_TM1"/>
    <property type="match status" value="1"/>
</dbReference>
<evidence type="ECO:0000256" key="5">
    <source>
        <dbReference type="ARBA" id="ARBA00023032"/>
    </source>
</evidence>
<keyword evidence="4 7" id="KW-1133">Transmembrane helix</keyword>
<feature type="transmembrane region" description="Helical" evidence="7">
    <location>
        <begin position="235"/>
        <end position="258"/>
    </location>
</feature>
<dbReference type="Gene3D" id="1.10.3720.10">
    <property type="entry name" value="MetI-like"/>
    <property type="match status" value="1"/>
</dbReference>
<dbReference type="AlphaFoldDB" id="A0A9Y1I4A3"/>
<keyword evidence="5" id="KW-0764">Sulfate transport</keyword>
<feature type="domain" description="ABC transmembrane type-1" evidence="8">
    <location>
        <begin position="48"/>
        <end position="251"/>
    </location>
</feature>
<organism evidence="9">
    <name type="scientific">Cyanidium sp. THAL103</name>
    <dbReference type="NCBI Taxonomy" id="3027999"/>
    <lineage>
        <taxon>Eukaryota</taxon>
        <taxon>Rhodophyta</taxon>
        <taxon>Bangiophyceae</taxon>
        <taxon>Cyanidiales</taxon>
        <taxon>Cyanidiaceae</taxon>
        <taxon>Cyanidium</taxon>
    </lineage>
</organism>
<evidence type="ECO:0000256" key="6">
    <source>
        <dbReference type="ARBA" id="ARBA00023136"/>
    </source>
</evidence>
<dbReference type="InterPro" id="IPR035906">
    <property type="entry name" value="MetI-like_sf"/>
</dbReference>
<dbReference type="InterPro" id="IPR005667">
    <property type="entry name" value="Sulph_transpt2"/>
</dbReference>